<organism evidence="1 2">
    <name type="scientific">Dendrobium thyrsiflorum</name>
    <name type="common">Pinecone-like raceme dendrobium</name>
    <name type="synonym">Orchid</name>
    <dbReference type="NCBI Taxonomy" id="117978"/>
    <lineage>
        <taxon>Eukaryota</taxon>
        <taxon>Viridiplantae</taxon>
        <taxon>Streptophyta</taxon>
        <taxon>Embryophyta</taxon>
        <taxon>Tracheophyta</taxon>
        <taxon>Spermatophyta</taxon>
        <taxon>Magnoliopsida</taxon>
        <taxon>Liliopsida</taxon>
        <taxon>Asparagales</taxon>
        <taxon>Orchidaceae</taxon>
        <taxon>Epidendroideae</taxon>
        <taxon>Malaxideae</taxon>
        <taxon>Dendrobiinae</taxon>
        <taxon>Dendrobium</taxon>
    </lineage>
</organism>
<name>A0ABD0TVP5_DENTH</name>
<comment type="caution">
    <text evidence="1">The sequence shown here is derived from an EMBL/GenBank/DDBJ whole genome shotgun (WGS) entry which is preliminary data.</text>
</comment>
<evidence type="ECO:0000313" key="2">
    <source>
        <dbReference type="Proteomes" id="UP001552299"/>
    </source>
</evidence>
<reference evidence="1 2" key="1">
    <citation type="journal article" date="2024" name="Plant Biotechnol. J.">
        <title>Dendrobium thyrsiflorum genome and its molecular insights into genes involved in important horticultural traits.</title>
        <authorList>
            <person name="Chen B."/>
            <person name="Wang J.Y."/>
            <person name="Zheng P.J."/>
            <person name="Li K.L."/>
            <person name="Liang Y.M."/>
            <person name="Chen X.F."/>
            <person name="Zhang C."/>
            <person name="Zhao X."/>
            <person name="He X."/>
            <person name="Zhang G.Q."/>
            <person name="Liu Z.J."/>
            <person name="Xu Q."/>
        </authorList>
    </citation>
    <scope>NUCLEOTIDE SEQUENCE [LARGE SCALE GENOMIC DNA]</scope>
    <source>
        <strain evidence="1">GZMU011</strain>
    </source>
</reference>
<keyword evidence="2" id="KW-1185">Reference proteome</keyword>
<gene>
    <name evidence="1" type="ORF">M5K25_028088</name>
</gene>
<sequence length="128" mass="15507">MEDQEIEISEGTEKWPLIGPIPKEEFDRGYVRRHEGVGQEWKGAEFERKRGNFDQGRAEFERGGIYYDLRGAEFERRMWEFDERLGFVWILLEKFRYLPKIDRNYLRSSKHNPGRWMACADRMLLTVR</sequence>
<evidence type="ECO:0000313" key="1">
    <source>
        <dbReference type="EMBL" id="KAL0903689.1"/>
    </source>
</evidence>
<dbReference type="Proteomes" id="UP001552299">
    <property type="component" value="Unassembled WGS sequence"/>
</dbReference>
<accession>A0ABD0TVP5</accession>
<protein>
    <submittedName>
        <fullName evidence="1">Uncharacterized protein</fullName>
    </submittedName>
</protein>
<dbReference type="AlphaFoldDB" id="A0ABD0TVP5"/>
<proteinExistence type="predicted"/>
<dbReference type="EMBL" id="JANQDX010000020">
    <property type="protein sequence ID" value="KAL0903689.1"/>
    <property type="molecule type" value="Genomic_DNA"/>
</dbReference>